<keyword evidence="2" id="KW-1185">Reference proteome</keyword>
<proteinExistence type="predicted"/>
<accession>A0A2J6PVL0</accession>
<dbReference type="Proteomes" id="UP000235672">
    <property type="component" value="Unassembled WGS sequence"/>
</dbReference>
<sequence>MRGLVVSFRIVGWGIICGRGWVPVIIRYLNVLCPISATSPCDWNAVKRLAGLRLSWQALRQALTRRETGAQGIRTMITYGVDSIDFTGSRVGWIAPAEGTLNFRTISGPPDVYQPSCRIRGSLEIYYLWRLLCAVGRLWSAKCSALRHLMLNAQSRHFISVRESK</sequence>
<dbReference type="EMBL" id="KZ613496">
    <property type="protein sequence ID" value="PMD18055.1"/>
    <property type="molecule type" value="Genomic_DNA"/>
</dbReference>
<organism evidence="1 2">
    <name type="scientific">Hyaloscypha hepaticicola</name>
    <dbReference type="NCBI Taxonomy" id="2082293"/>
    <lineage>
        <taxon>Eukaryota</taxon>
        <taxon>Fungi</taxon>
        <taxon>Dikarya</taxon>
        <taxon>Ascomycota</taxon>
        <taxon>Pezizomycotina</taxon>
        <taxon>Leotiomycetes</taxon>
        <taxon>Helotiales</taxon>
        <taxon>Hyaloscyphaceae</taxon>
        <taxon>Hyaloscypha</taxon>
    </lineage>
</organism>
<name>A0A2J6PVL0_9HELO</name>
<evidence type="ECO:0000313" key="2">
    <source>
        <dbReference type="Proteomes" id="UP000235672"/>
    </source>
</evidence>
<dbReference type="AlphaFoldDB" id="A0A2J6PVL0"/>
<protein>
    <submittedName>
        <fullName evidence="1">Uncharacterized protein</fullName>
    </submittedName>
</protein>
<gene>
    <name evidence="1" type="ORF">NA56DRAFT_257527</name>
</gene>
<evidence type="ECO:0000313" key="1">
    <source>
        <dbReference type="EMBL" id="PMD18055.1"/>
    </source>
</evidence>
<reference evidence="1 2" key="1">
    <citation type="submission" date="2016-05" db="EMBL/GenBank/DDBJ databases">
        <title>A degradative enzymes factory behind the ericoid mycorrhizal symbiosis.</title>
        <authorList>
            <consortium name="DOE Joint Genome Institute"/>
            <person name="Martino E."/>
            <person name="Morin E."/>
            <person name="Grelet G."/>
            <person name="Kuo A."/>
            <person name="Kohler A."/>
            <person name="Daghino S."/>
            <person name="Barry K."/>
            <person name="Choi C."/>
            <person name="Cichocki N."/>
            <person name="Clum A."/>
            <person name="Copeland A."/>
            <person name="Hainaut M."/>
            <person name="Haridas S."/>
            <person name="Labutti K."/>
            <person name="Lindquist E."/>
            <person name="Lipzen A."/>
            <person name="Khouja H.-R."/>
            <person name="Murat C."/>
            <person name="Ohm R."/>
            <person name="Olson A."/>
            <person name="Spatafora J."/>
            <person name="Veneault-Fourrey C."/>
            <person name="Henrissat B."/>
            <person name="Grigoriev I."/>
            <person name="Martin F."/>
            <person name="Perotto S."/>
        </authorList>
    </citation>
    <scope>NUCLEOTIDE SEQUENCE [LARGE SCALE GENOMIC DNA]</scope>
    <source>
        <strain evidence="1 2">UAMH 7357</strain>
    </source>
</reference>